<evidence type="ECO:0000256" key="2">
    <source>
        <dbReference type="SAM" id="SignalP"/>
    </source>
</evidence>
<dbReference type="EMBL" id="AYKW01000001">
    <property type="protein sequence ID" value="PIL36466.1"/>
    <property type="molecule type" value="Genomic_DNA"/>
</dbReference>
<keyword evidence="4" id="KW-1185">Reference proteome</keyword>
<organism evidence="3 4">
    <name type="scientific">Ganoderma sinense ZZ0214-1</name>
    <dbReference type="NCBI Taxonomy" id="1077348"/>
    <lineage>
        <taxon>Eukaryota</taxon>
        <taxon>Fungi</taxon>
        <taxon>Dikarya</taxon>
        <taxon>Basidiomycota</taxon>
        <taxon>Agaricomycotina</taxon>
        <taxon>Agaricomycetes</taxon>
        <taxon>Polyporales</taxon>
        <taxon>Polyporaceae</taxon>
        <taxon>Ganoderma</taxon>
    </lineage>
</organism>
<gene>
    <name evidence="3" type="ORF">GSI_00155</name>
</gene>
<feature type="chain" id="PRO_5013647922" evidence="2">
    <location>
        <begin position="30"/>
        <end position="250"/>
    </location>
</feature>
<feature type="signal peptide" evidence="2">
    <location>
        <begin position="1"/>
        <end position="29"/>
    </location>
</feature>
<sequence length="250" mass="27770">MFTKTTFVKYALAPLAAAAALSTLTSVSASPAPTALQARGDTYAPSSTSYWPQKTGDYGHDDCDCDFGWDKDHLPKITQPNKDTVWKVGTQQKVTWEVKWDDKKNGGDDGKGWQDGKYRRDGQDGKDWDDGKKCEQWGGDEGKDGKREGCKARLFLRKGDELPFLILAEGFDVKSGSADVTVPNVFFGSDYRVTLSIRDDKPELQSNSEKFKIVKDGEDGKDYDNFCKDGKDKDGKDCKDWNDGKNPGGY</sequence>
<keyword evidence="2" id="KW-0732">Signal</keyword>
<proteinExistence type="predicted"/>
<feature type="region of interest" description="Disordered" evidence="1">
    <location>
        <begin position="231"/>
        <end position="250"/>
    </location>
</feature>
<evidence type="ECO:0000313" key="4">
    <source>
        <dbReference type="Proteomes" id="UP000230002"/>
    </source>
</evidence>
<protein>
    <submittedName>
        <fullName evidence="3">Uncharacterized protein</fullName>
    </submittedName>
</protein>
<dbReference type="Proteomes" id="UP000230002">
    <property type="component" value="Unassembled WGS sequence"/>
</dbReference>
<comment type="caution">
    <text evidence="3">The sequence shown here is derived from an EMBL/GenBank/DDBJ whole genome shotgun (WGS) entry which is preliminary data.</text>
</comment>
<evidence type="ECO:0000256" key="1">
    <source>
        <dbReference type="SAM" id="MobiDB-lite"/>
    </source>
</evidence>
<evidence type="ECO:0000313" key="3">
    <source>
        <dbReference type="EMBL" id="PIL36466.1"/>
    </source>
</evidence>
<name>A0A2G8SRR9_9APHY</name>
<dbReference type="OrthoDB" id="2339190at2759"/>
<reference evidence="3 4" key="1">
    <citation type="journal article" date="2015" name="Sci. Rep.">
        <title>Chromosome-level genome map provides insights into diverse defense mechanisms in the medicinal fungus Ganoderma sinense.</title>
        <authorList>
            <person name="Zhu Y."/>
            <person name="Xu J."/>
            <person name="Sun C."/>
            <person name="Zhou S."/>
            <person name="Xu H."/>
            <person name="Nelson D.R."/>
            <person name="Qian J."/>
            <person name="Song J."/>
            <person name="Luo H."/>
            <person name="Xiang L."/>
            <person name="Li Y."/>
            <person name="Xu Z."/>
            <person name="Ji A."/>
            <person name="Wang L."/>
            <person name="Lu S."/>
            <person name="Hayward A."/>
            <person name="Sun W."/>
            <person name="Li X."/>
            <person name="Schwartz D.C."/>
            <person name="Wang Y."/>
            <person name="Chen S."/>
        </authorList>
    </citation>
    <scope>NUCLEOTIDE SEQUENCE [LARGE SCALE GENOMIC DNA]</scope>
    <source>
        <strain evidence="3 4">ZZ0214-1</strain>
    </source>
</reference>
<accession>A0A2G8SRR9</accession>
<feature type="region of interest" description="Disordered" evidence="1">
    <location>
        <begin position="101"/>
        <end position="145"/>
    </location>
</feature>
<dbReference type="AlphaFoldDB" id="A0A2G8SRR9"/>
<feature type="compositionally biased region" description="Basic and acidic residues" evidence="1">
    <location>
        <begin position="231"/>
        <end position="243"/>
    </location>
</feature>